<gene>
    <name evidence="1" type="ORF">GCM10009838_79130</name>
</gene>
<reference evidence="1 2" key="1">
    <citation type="journal article" date="2019" name="Int. J. Syst. Evol. Microbiol.">
        <title>The Global Catalogue of Microorganisms (GCM) 10K type strain sequencing project: providing services to taxonomists for standard genome sequencing and annotation.</title>
        <authorList>
            <consortium name="The Broad Institute Genomics Platform"/>
            <consortium name="The Broad Institute Genome Sequencing Center for Infectious Disease"/>
            <person name="Wu L."/>
            <person name="Ma J."/>
        </authorList>
    </citation>
    <scope>NUCLEOTIDE SEQUENCE [LARGE SCALE GENOMIC DNA]</scope>
    <source>
        <strain evidence="1 2">JCM 16013</strain>
    </source>
</reference>
<dbReference type="RefSeq" id="WP_344662349.1">
    <property type="nucleotide sequence ID" value="NZ_BAAAQM010000071.1"/>
</dbReference>
<proteinExistence type="predicted"/>
<dbReference type="Proteomes" id="UP001499854">
    <property type="component" value="Unassembled WGS sequence"/>
</dbReference>
<evidence type="ECO:0000313" key="1">
    <source>
        <dbReference type="EMBL" id="GAA2001484.1"/>
    </source>
</evidence>
<accession>A0ABN2T8B3</accession>
<sequence length="215" mass="23650">MSGFSGDRDGLTIARLSGHVSLVLHRRWPKQAAVASLRSLAGDRADLLAQWAGILLGGHDPHRGDWPHVTAQIGLLVDAGARVDAIPGWARIGRARQGAWAASHWPPIPDLAEVLGRPAEQVRHDGVDDGHRNGWWHLVVHPLPHFRHGQDPYPVLARAFGRVVPEGIDFADRHNVRDEHRVVFGLRCRDAVERLELLRGQIGPLLPDGTTTTLT</sequence>
<comment type="caution">
    <text evidence="1">The sequence shown here is derived from an EMBL/GenBank/DDBJ whole genome shotgun (WGS) entry which is preliminary data.</text>
</comment>
<name>A0ABN2T8B3_9ACTN</name>
<keyword evidence="2" id="KW-1185">Reference proteome</keyword>
<evidence type="ECO:0000313" key="2">
    <source>
        <dbReference type="Proteomes" id="UP001499854"/>
    </source>
</evidence>
<protein>
    <submittedName>
        <fullName evidence="1">Uncharacterized protein</fullName>
    </submittedName>
</protein>
<organism evidence="1 2">
    <name type="scientific">Catenulispora subtropica</name>
    <dbReference type="NCBI Taxonomy" id="450798"/>
    <lineage>
        <taxon>Bacteria</taxon>
        <taxon>Bacillati</taxon>
        <taxon>Actinomycetota</taxon>
        <taxon>Actinomycetes</taxon>
        <taxon>Catenulisporales</taxon>
        <taxon>Catenulisporaceae</taxon>
        <taxon>Catenulispora</taxon>
    </lineage>
</organism>
<dbReference type="EMBL" id="BAAAQM010000071">
    <property type="protein sequence ID" value="GAA2001484.1"/>
    <property type="molecule type" value="Genomic_DNA"/>
</dbReference>